<evidence type="ECO:0000313" key="4">
    <source>
        <dbReference type="Proteomes" id="UP001430953"/>
    </source>
</evidence>
<evidence type="ECO:0000313" key="3">
    <source>
        <dbReference type="EMBL" id="KAL0106651.1"/>
    </source>
</evidence>
<keyword evidence="4" id="KW-1185">Reference proteome</keyword>
<feature type="chain" id="PRO_5043374216" evidence="2">
    <location>
        <begin position="18"/>
        <end position="63"/>
    </location>
</feature>
<sequence>MKIFFCIITILIPPASRILPRTPLSSFSPRLRREPPGGAGRGKATPATPHVFFRKNGRGEGGT</sequence>
<feature type="region of interest" description="Disordered" evidence="1">
    <location>
        <begin position="23"/>
        <end position="63"/>
    </location>
</feature>
<name>A0AAW2EWN7_9HYME</name>
<accession>A0AAW2EWN7</accession>
<evidence type="ECO:0000256" key="1">
    <source>
        <dbReference type="SAM" id="MobiDB-lite"/>
    </source>
</evidence>
<proteinExistence type="predicted"/>
<evidence type="ECO:0000256" key="2">
    <source>
        <dbReference type="SAM" id="SignalP"/>
    </source>
</evidence>
<dbReference type="Proteomes" id="UP001430953">
    <property type="component" value="Unassembled WGS sequence"/>
</dbReference>
<organism evidence="3 4">
    <name type="scientific">Cardiocondyla obscurior</name>
    <dbReference type="NCBI Taxonomy" id="286306"/>
    <lineage>
        <taxon>Eukaryota</taxon>
        <taxon>Metazoa</taxon>
        <taxon>Ecdysozoa</taxon>
        <taxon>Arthropoda</taxon>
        <taxon>Hexapoda</taxon>
        <taxon>Insecta</taxon>
        <taxon>Pterygota</taxon>
        <taxon>Neoptera</taxon>
        <taxon>Endopterygota</taxon>
        <taxon>Hymenoptera</taxon>
        <taxon>Apocrita</taxon>
        <taxon>Aculeata</taxon>
        <taxon>Formicoidea</taxon>
        <taxon>Formicidae</taxon>
        <taxon>Myrmicinae</taxon>
        <taxon>Cardiocondyla</taxon>
    </lineage>
</organism>
<keyword evidence="2" id="KW-0732">Signal</keyword>
<dbReference type="EMBL" id="JADYXP020000017">
    <property type="protein sequence ID" value="KAL0106651.1"/>
    <property type="molecule type" value="Genomic_DNA"/>
</dbReference>
<protein>
    <submittedName>
        <fullName evidence="3">Uncharacterized protein</fullName>
    </submittedName>
</protein>
<reference evidence="3 4" key="1">
    <citation type="submission" date="2023-03" db="EMBL/GenBank/DDBJ databases">
        <title>High recombination rates correlate with genetic variation in Cardiocondyla obscurior ants.</title>
        <authorList>
            <person name="Errbii M."/>
        </authorList>
    </citation>
    <scope>NUCLEOTIDE SEQUENCE [LARGE SCALE GENOMIC DNA]</scope>
    <source>
        <strain evidence="3">Alpha-2009</strain>
        <tissue evidence="3">Whole body</tissue>
    </source>
</reference>
<dbReference type="AlphaFoldDB" id="A0AAW2EWN7"/>
<gene>
    <name evidence="3" type="ORF">PUN28_015302</name>
</gene>
<comment type="caution">
    <text evidence="3">The sequence shown here is derived from an EMBL/GenBank/DDBJ whole genome shotgun (WGS) entry which is preliminary data.</text>
</comment>
<feature type="signal peptide" evidence="2">
    <location>
        <begin position="1"/>
        <end position="17"/>
    </location>
</feature>